<gene>
    <name evidence="7" type="ORF">B1B_13155</name>
</gene>
<evidence type="ECO:0000256" key="1">
    <source>
        <dbReference type="ARBA" id="ARBA00022598"/>
    </source>
</evidence>
<dbReference type="Gene3D" id="3.30.470.20">
    <property type="entry name" value="ATP-grasp fold, B domain"/>
    <property type="match status" value="1"/>
</dbReference>
<dbReference type="GO" id="GO:0005737">
    <property type="term" value="C:cytoplasm"/>
    <property type="evidence" value="ECO:0007669"/>
    <property type="project" value="TreeGrafter"/>
</dbReference>
<dbReference type="Pfam" id="PF02786">
    <property type="entry name" value="CPSase_L_D2"/>
    <property type="match status" value="1"/>
</dbReference>
<evidence type="ECO:0000259" key="6">
    <source>
        <dbReference type="PROSITE" id="PS50975"/>
    </source>
</evidence>
<dbReference type="GO" id="GO:0004088">
    <property type="term" value="F:carbamoyl-phosphate synthase (glutamine-hydrolyzing) activity"/>
    <property type="evidence" value="ECO:0007669"/>
    <property type="project" value="TreeGrafter"/>
</dbReference>
<evidence type="ECO:0000313" key="7">
    <source>
        <dbReference type="EMBL" id="EQD45221.1"/>
    </source>
</evidence>
<evidence type="ECO:0000256" key="4">
    <source>
        <dbReference type="ARBA" id="ARBA00044063"/>
    </source>
</evidence>
<dbReference type="EC" id="6.3.4.16" evidence="4"/>
<evidence type="ECO:0000256" key="3">
    <source>
        <dbReference type="ARBA" id="ARBA00022840"/>
    </source>
</evidence>
<reference evidence="7" key="2">
    <citation type="journal article" date="2014" name="ISME J.">
        <title>Microbial stratification in low pH oxic and suboxic macroscopic growths along an acid mine drainage.</title>
        <authorList>
            <person name="Mendez-Garcia C."/>
            <person name="Mesa V."/>
            <person name="Sprenger R.R."/>
            <person name="Richter M."/>
            <person name="Diez M.S."/>
            <person name="Solano J."/>
            <person name="Bargiela R."/>
            <person name="Golyshina O.V."/>
            <person name="Manteca A."/>
            <person name="Ramos J.L."/>
            <person name="Gallego J.R."/>
            <person name="Llorente I."/>
            <person name="Martins Dos Santos V.A."/>
            <person name="Jensen O.N."/>
            <person name="Pelaez A.I."/>
            <person name="Sanchez J."/>
            <person name="Ferrer M."/>
        </authorList>
    </citation>
    <scope>NUCLEOTIDE SEQUENCE</scope>
</reference>
<name>T0ZB48_9ZZZZ</name>
<accession>T0ZB48</accession>
<dbReference type="GO" id="GO:0005524">
    <property type="term" value="F:ATP binding"/>
    <property type="evidence" value="ECO:0007669"/>
    <property type="project" value="UniProtKB-KW"/>
</dbReference>
<dbReference type="GO" id="GO:0006541">
    <property type="term" value="P:glutamine metabolic process"/>
    <property type="evidence" value="ECO:0007669"/>
    <property type="project" value="TreeGrafter"/>
</dbReference>
<sequence>FGGQTALNCGVRLWEQGILRTTGTRVLGTPLWGIKATEDRAKFVRLMAKARVPTLPSRAVYSYPEALAAARELGFPVMVRVAYTLGGKGGGMARTEAELAEVVGRGLRASPVGQLLLERYVGTFKQLEYEVVRDAKGNVLTVCNMENVLSMRVHTGDNVVIAPSQTLSDREYQMLRQAAIRAVTACHIV</sequence>
<dbReference type="InterPro" id="IPR005483">
    <property type="entry name" value="CPSase_dom"/>
</dbReference>
<keyword evidence="1" id="KW-0436">Ligase</keyword>
<comment type="catalytic activity">
    <reaction evidence="5">
        <text>hydrogencarbonate + NH4(+) + 2 ATP = carbamoyl phosphate + 2 ADP + phosphate + 2 H(+)</text>
        <dbReference type="Rhea" id="RHEA:18029"/>
        <dbReference type="ChEBI" id="CHEBI:15378"/>
        <dbReference type="ChEBI" id="CHEBI:17544"/>
        <dbReference type="ChEBI" id="CHEBI:28938"/>
        <dbReference type="ChEBI" id="CHEBI:30616"/>
        <dbReference type="ChEBI" id="CHEBI:43474"/>
        <dbReference type="ChEBI" id="CHEBI:58228"/>
        <dbReference type="ChEBI" id="CHEBI:456216"/>
        <dbReference type="EC" id="6.3.4.16"/>
    </reaction>
</comment>
<dbReference type="PROSITE" id="PS50975">
    <property type="entry name" value="ATP_GRASP"/>
    <property type="match status" value="1"/>
</dbReference>
<comment type="caution">
    <text evidence="7">The sequence shown here is derived from an EMBL/GenBank/DDBJ whole genome shotgun (WGS) entry which is preliminary data.</text>
</comment>
<evidence type="ECO:0000256" key="5">
    <source>
        <dbReference type="ARBA" id="ARBA00047359"/>
    </source>
</evidence>
<dbReference type="EMBL" id="AUZY01008653">
    <property type="protein sequence ID" value="EQD45221.1"/>
    <property type="molecule type" value="Genomic_DNA"/>
</dbReference>
<dbReference type="InterPro" id="IPR005479">
    <property type="entry name" value="CPAse_ATP-bd"/>
</dbReference>
<dbReference type="AlphaFoldDB" id="T0ZB48"/>
<feature type="non-terminal residue" evidence="7">
    <location>
        <position position="189"/>
    </location>
</feature>
<dbReference type="SUPFAM" id="SSF56059">
    <property type="entry name" value="Glutathione synthetase ATP-binding domain-like"/>
    <property type="match status" value="1"/>
</dbReference>
<dbReference type="GO" id="GO:0004087">
    <property type="term" value="F:carbamoyl-phosphate synthase (ammonia) activity"/>
    <property type="evidence" value="ECO:0007669"/>
    <property type="project" value="UniProtKB-EC"/>
</dbReference>
<keyword evidence="3" id="KW-0067">ATP-binding</keyword>
<dbReference type="InterPro" id="IPR011761">
    <property type="entry name" value="ATP-grasp"/>
</dbReference>
<protein>
    <recommendedName>
        <fullName evidence="4">carbamoyl-phosphate synthase (ammonia)</fullName>
        <ecNumber evidence="4">6.3.4.16</ecNumber>
    </recommendedName>
</protein>
<dbReference type="GO" id="GO:0046872">
    <property type="term" value="F:metal ion binding"/>
    <property type="evidence" value="ECO:0007669"/>
    <property type="project" value="InterPro"/>
</dbReference>
<reference evidence="7" key="1">
    <citation type="submission" date="2013-08" db="EMBL/GenBank/DDBJ databases">
        <authorList>
            <person name="Mendez C."/>
            <person name="Richter M."/>
            <person name="Ferrer M."/>
            <person name="Sanchez J."/>
        </authorList>
    </citation>
    <scope>NUCLEOTIDE SEQUENCE</scope>
</reference>
<dbReference type="PRINTS" id="PR00098">
    <property type="entry name" value="CPSASE"/>
</dbReference>
<feature type="domain" description="ATP-grasp" evidence="6">
    <location>
        <begin position="44"/>
        <end position="185"/>
    </location>
</feature>
<proteinExistence type="predicted"/>
<feature type="non-terminal residue" evidence="7">
    <location>
        <position position="1"/>
    </location>
</feature>
<dbReference type="PANTHER" id="PTHR11405:SF53">
    <property type="entry name" value="CARBAMOYL-PHOSPHATE SYNTHASE [AMMONIA], MITOCHONDRIAL"/>
    <property type="match status" value="1"/>
</dbReference>
<evidence type="ECO:0000256" key="2">
    <source>
        <dbReference type="ARBA" id="ARBA00022741"/>
    </source>
</evidence>
<organism evidence="7">
    <name type="scientific">mine drainage metagenome</name>
    <dbReference type="NCBI Taxonomy" id="410659"/>
    <lineage>
        <taxon>unclassified sequences</taxon>
        <taxon>metagenomes</taxon>
        <taxon>ecological metagenomes</taxon>
    </lineage>
</organism>
<keyword evidence="2" id="KW-0547">Nucleotide-binding</keyword>
<dbReference type="PANTHER" id="PTHR11405">
    <property type="entry name" value="CARBAMOYLTRANSFERASE FAMILY MEMBER"/>
    <property type="match status" value="1"/>
</dbReference>